<gene>
    <name evidence="1" type="ORF">K466DRAFT_271766</name>
</gene>
<organism evidence="1 2">
    <name type="scientific">Polyporus arcularius HHB13444</name>
    <dbReference type="NCBI Taxonomy" id="1314778"/>
    <lineage>
        <taxon>Eukaryota</taxon>
        <taxon>Fungi</taxon>
        <taxon>Dikarya</taxon>
        <taxon>Basidiomycota</taxon>
        <taxon>Agaricomycotina</taxon>
        <taxon>Agaricomycetes</taxon>
        <taxon>Polyporales</taxon>
        <taxon>Polyporaceae</taxon>
        <taxon>Polyporus</taxon>
    </lineage>
</organism>
<keyword evidence="2" id="KW-1185">Reference proteome</keyword>
<dbReference type="InParanoid" id="A0A5C3P0Y6"/>
<name>A0A5C3P0Y6_9APHY</name>
<reference evidence="1 2" key="1">
    <citation type="journal article" date="2019" name="Nat. Ecol. Evol.">
        <title>Megaphylogeny resolves global patterns of mushroom evolution.</title>
        <authorList>
            <person name="Varga T."/>
            <person name="Krizsan K."/>
            <person name="Foldi C."/>
            <person name="Dima B."/>
            <person name="Sanchez-Garcia M."/>
            <person name="Sanchez-Ramirez S."/>
            <person name="Szollosi G.J."/>
            <person name="Szarkandi J.G."/>
            <person name="Papp V."/>
            <person name="Albert L."/>
            <person name="Andreopoulos W."/>
            <person name="Angelini C."/>
            <person name="Antonin V."/>
            <person name="Barry K.W."/>
            <person name="Bougher N.L."/>
            <person name="Buchanan P."/>
            <person name="Buyck B."/>
            <person name="Bense V."/>
            <person name="Catcheside P."/>
            <person name="Chovatia M."/>
            <person name="Cooper J."/>
            <person name="Damon W."/>
            <person name="Desjardin D."/>
            <person name="Finy P."/>
            <person name="Geml J."/>
            <person name="Haridas S."/>
            <person name="Hughes K."/>
            <person name="Justo A."/>
            <person name="Karasinski D."/>
            <person name="Kautmanova I."/>
            <person name="Kiss B."/>
            <person name="Kocsube S."/>
            <person name="Kotiranta H."/>
            <person name="LaButti K.M."/>
            <person name="Lechner B.E."/>
            <person name="Liimatainen K."/>
            <person name="Lipzen A."/>
            <person name="Lukacs Z."/>
            <person name="Mihaltcheva S."/>
            <person name="Morgado L.N."/>
            <person name="Niskanen T."/>
            <person name="Noordeloos M.E."/>
            <person name="Ohm R.A."/>
            <person name="Ortiz-Santana B."/>
            <person name="Ovrebo C."/>
            <person name="Racz N."/>
            <person name="Riley R."/>
            <person name="Savchenko A."/>
            <person name="Shiryaev A."/>
            <person name="Soop K."/>
            <person name="Spirin V."/>
            <person name="Szebenyi C."/>
            <person name="Tomsovsky M."/>
            <person name="Tulloss R.E."/>
            <person name="Uehling J."/>
            <person name="Grigoriev I.V."/>
            <person name="Vagvolgyi C."/>
            <person name="Papp T."/>
            <person name="Martin F.M."/>
            <person name="Miettinen O."/>
            <person name="Hibbett D.S."/>
            <person name="Nagy L.G."/>
        </authorList>
    </citation>
    <scope>NUCLEOTIDE SEQUENCE [LARGE SCALE GENOMIC DNA]</scope>
    <source>
        <strain evidence="1 2">HHB13444</strain>
    </source>
</reference>
<protein>
    <submittedName>
        <fullName evidence="1">Uncharacterized protein</fullName>
    </submittedName>
</protein>
<sequence>MRPIPTRTLCHSQPLQFAPVLDHCVTPDPERVGVSCIPRCSQTRTRTPGLKCKGLISRSQYSIELVFYRRTRMDVDGVPCQPVAPRPSDSEYMSTGAPPTGWRVRASSKLPTLHRATSSTRTSSYSHAAYVKFLLTTSGNHHLPSSSEDGRVTCRP</sequence>
<evidence type="ECO:0000313" key="2">
    <source>
        <dbReference type="Proteomes" id="UP000308197"/>
    </source>
</evidence>
<proteinExistence type="predicted"/>
<dbReference type="AlphaFoldDB" id="A0A5C3P0Y6"/>
<dbReference type="Proteomes" id="UP000308197">
    <property type="component" value="Unassembled WGS sequence"/>
</dbReference>
<dbReference type="EMBL" id="ML211415">
    <property type="protein sequence ID" value="TFK83171.1"/>
    <property type="molecule type" value="Genomic_DNA"/>
</dbReference>
<accession>A0A5C3P0Y6</accession>
<evidence type="ECO:0000313" key="1">
    <source>
        <dbReference type="EMBL" id="TFK83171.1"/>
    </source>
</evidence>